<dbReference type="InterPro" id="IPR036249">
    <property type="entry name" value="Thioredoxin-like_sf"/>
</dbReference>
<comment type="function">
    <text evidence="1">Has a glutathione-disulfide oxidoreductase activity in the presence of NADPH and glutathione reductase. Reduces low molecular weight disulfides and proteins.</text>
</comment>
<dbReference type="PROSITE" id="PS00195">
    <property type="entry name" value="GLUTAREDOXIN_1"/>
    <property type="match status" value="1"/>
</dbReference>
<keyword evidence="4" id="KW-0813">Transport</keyword>
<keyword evidence="11" id="KW-0496">Mitochondrion</keyword>
<dbReference type="InterPro" id="IPR011767">
    <property type="entry name" value="GLR_AS"/>
</dbReference>
<evidence type="ECO:0000313" key="19">
    <source>
        <dbReference type="EMBL" id="KAK2718018.1"/>
    </source>
</evidence>
<dbReference type="GO" id="GO:0051537">
    <property type="term" value="F:2 iron, 2 sulfur cluster binding"/>
    <property type="evidence" value="ECO:0007669"/>
    <property type="project" value="UniProtKB-KW"/>
</dbReference>
<dbReference type="CDD" id="cd03419">
    <property type="entry name" value="GRX_GRXh_1_2_like"/>
    <property type="match status" value="1"/>
</dbReference>
<dbReference type="InterPro" id="IPR014025">
    <property type="entry name" value="Glutaredoxin_subgr"/>
</dbReference>
<dbReference type="PRINTS" id="PR00160">
    <property type="entry name" value="GLUTAREDOXIN"/>
</dbReference>
<proteinExistence type="inferred from homology"/>
<evidence type="ECO:0000313" key="20">
    <source>
        <dbReference type="Proteomes" id="UP001187531"/>
    </source>
</evidence>
<evidence type="ECO:0000256" key="2">
    <source>
        <dbReference type="ARBA" id="ARBA00004173"/>
    </source>
</evidence>
<dbReference type="GO" id="GO:0005739">
    <property type="term" value="C:mitochondrion"/>
    <property type="evidence" value="ECO:0007669"/>
    <property type="project" value="UniProtKB-SubCell"/>
</dbReference>
<keyword evidence="6" id="KW-0479">Metal-binding</keyword>
<keyword evidence="8" id="KW-0249">Electron transport</keyword>
<evidence type="ECO:0000256" key="11">
    <source>
        <dbReference type="ARBA" id="ARBA00023128"/>
    </source>
</evidence>
<evidence type="ECO:0000256" key="16">
    <source>
        <dbReference type="ARBA" id="ARBA00038558"/>
    </source>
</evidence>
<evidence type="ECO:0000256" key="9">
    <source>
        <dbReference type="ARBA" id="ARBA00023004"/>
    </source>
</evidence>
<dbReference type="SUPFAM" id="SSF52833">
    <property type="entry name" value="Thioredoxin-like"/>
    <property type="match status" value="1"/>
</dbReference>
<dbReference type="PROSITE" id="PS51354">
    <property type="entry name" value="GLUTAREDOXIN_2"/>
    <property type="match status" value="1"/>
</dbReference>
<evidence type="ECO:0000256" key="5">
    <source>
        <dbReference type="ARBA" id="ARBA00022714"/>
    </source>
</evidence>
<organism evidence="19 20">
    <name type="scientific">Artemia franciscana</name>
    <name type="common">Brine shrimp</name>
    <name type="synonym">Artemia sanfranciscana</name>
    <dbReference type="NCBI Taxonomy" id="6661"/>
    <lineage>
        <taxon>Eukaryota</taxon>
        <taxon>Metazoa</taxon>
        <taxon>Ecdysozoa</taxon>
        <taxon>Arthropoda</taxon>
        <taxon>Crustacea</taxon>
        <taxon>Branchiopoda</taxon>
        <taxon>Anostraca</taxon>
        <taxon>Artemiidae</taxon>
        <taxon>Artemia</taxon>
    </lineage>
</organism>
<comment type="subcellular location">
    <subcellularLocation>
        <location evidence="2">Mitochondrion</location>
    </subcellularLocation>
</comment>
<keyword evidence="20" id="KW-1185">Reference proteome</keyword>
<dbReference type="GO" id="GO:0015035">
    <property type="term" value="F:protein-disulfide reductase activity"/>
    <property type="evidence" value="ECO:0007669"/>
    <property type="project" value="TreeGrafter"/>
</dbReference>
<evidence type="ECO:0000256" key="8">
    <source>
        <dbReference type="ARBA" id="ARBA00022982"/>
    </source>
</evidence>
<dbReference type="PANTHER" id="PTHR46679">
    <property type="match status" value="1"/>
</dbReference>
<keyword evidence="12" id="KW-1015">Disulfide bond</keyword>
<dbReference type="PANTHER" id="PTHR46679:SF1">
    <property type="entry name" value="GLUTAREDOXIN-2, MITOCHONDRIAL"/>
    <property type="match status" value="1"/>
</dbReference>
<evidence type="ECO:0000256" key="13">
    <source>
        <dbReference type="ARBA" id="ARBA00023206"/>
    </source>
</evidence>
<feature type="domain" description="Glutaredoxin" evidence="18">
    <location>
        <begin position="28"/>
        <end position="90"/>
    </location>
</feature>
<evidence type="ECO:0000256" key="12">
    <source>
        <dbReference type="ARBA" id="ARBA00023157"/>
    </source>
</evidence>
<dbReference type="AlphaFoldDB" id="A0AA88L404"/>
<evidence type="ECO:0000256" key="14">
    <source>
        <dbReference type="ARBA" id="ARBA00023284"/>
    </source>
</evidence>
<name>A0AA88L404_ARTSF</name>
<evidence type="ECO:0000256" key="15">
    <source>
        <dbReference type="ARBA" id="ARBA00037470"/>
    </source>
</evidence>
<evidence type="ECO:0000256" key="7">
    <source>
        <dbReference type="ARBA" id="ARBA00022946"/>
    </source>
</evidence>
<comment type="subunit">
    <text evidence="16">Monomer; active form. Homodimer; inactive form. The homodimer is probably linked by 1 2Fe-2S cluster.</text>
</comment>
<comment type="function">
    <text evidence="15">Glutathione-dependent oxidoreductase that facilitates the maintenance of mitochondrial redox homeostasis upon induction of apoptosis by oxidative stress. Involved in response to hydrogen peroxide and regulation of apoptosis caused by oxidative stress. Acts as a very efficient catalyst of monothiol reactions because of its high affinity for protein glutathione-mixed disulfides. Can receive electrons not only from glutathione (GSH), but also from thioredoxin reductase supporting both monothiol and dithiol reactions. Efficiently catalyzes both glutathionylation and deglutathionylation of mitochondrial complex I, which in turn regulates the superoxide production by the complex. Overexpression decreases the susceptibility to apoptosis and prevents loss of cardiolipin and cytochrome c release.</text>
</comment>
<keyword evidence="9" id="KW-0408">Iron</keyword>
<keyword evidence="10" id="KW-0411">Iron-sulfur</keyword>
<evidence type="ECO:0000259" key="18">
    <source>
        <dbReference type="Pfam" id="PF00462"/>
    </source>
</evidence>
<dbReference type="Pfam" id="PF00462">
    <property type="entry name" value="Glutaredoxin"/>
    <property type="match status" value="1"/>
</dbReference>
<evidence type="ECO:0000256" key="4">
    <source>
        <dbReference type="ARBA" id="ARBA00022448"/>
    </source>
</evidence>
<protein>
    <recommendedName>
        <fullName evidence="17">Glutaredoxin-2, mitochondrial</fullName>
    </recommendedName>
</protein>
<evidence type="ECO:0000256" key="17">
    <source>
        <dbReference type="ARBA" id="ARBA00039819"/>
    </source>
</evidence>
<accession>A0AA88L404</accession>
<keyword evidence="14" id="KW-0676">Redox-active center</keyword>
<evidence type="ECO:0000256" key="10">
    <source>
        <dbReference type="ARBA" id="ARBA00023014"/>
    </source>
</evidence>
<dbReference type="FunFam" id="3.40.30.10:FF:000026">
    <property type="entry name" value="Glutaredoxin 2"/>
    <property type="match status" value="1"/>
</dbReference>
<gene>
    <name evidence="19" type="ORF">QYM36_006713</name>
</gene>
<keyword evidence="13" id="KW-0318">Glutathionylation</keyword>
<keyword evidence="5" id="KW-0001">2Fe-2S</keyword>
<dbReference type="InterPro" id="IPR011899">
    <property type="entry name" value="Glutaredoxin_euk/vir"/>
</dbReference>
<reference evidence="19" key="1">
    <citation type="submission" date="2023-07" db="EMBL/GenBank/DDBJ databases">
        <title>Chromosome-level genome assembly of Artemia franciscana.</title>
        <authorList>
            <person name="Jo E."/>
        </authorList>
    </citation>
    <scope>NUCLEOTIDE SEQUENCE</scope>
    <source>
        <tissue evidence="19">Whole body</tissue>
    </source>
</reference>
<comment type="similarity">
    <text evidence="3">Belongs to the glutaredoxin family.</text>
</comment>
<dbReference type="NCBIfam" id="TIGR02180">
    <property type="entry name" value="GRX_euk"/>
    <property type="match status" value="1"/>
</dbReference>
<keyword evidence="7" id="KW-0809">Transit peptide</keyword>
<sequence length="110" mass="12353">MGSFISSRANMNESLAKKVEAEIVQHKVVIYSKTYCPYCVMAKDVFKEIKVEYHLVELDEHPEGSELQAILHKMTGARTVPRVFINGTCIGGGTETRQLHREGKLQAMLS</sequence>
<comment type="caution">
    <text evidence="19">The sequence shown here is derived from an EMBL/GenBank/DDBJ whole genome shotgun (WGS) entry which is preliminary data.</text>
</comment>
<evidence type="ECO:0000256" key="1">
    <source>
        <dbReference type="ARBA" id="ARBA00002549"/>
    </source>
</evidence>
<dbReference type="EMBL" id="JAVRJZ010000010">
    <property type="protein sequence ID" value="KAK2718018.1"/>
    <property type="molecule type" value="Genomic_DNA"/>
</dbReference>
<dbReference type="Gene3D" id="3.40.30.10">
    <property type="entry name" value="Glutaredoxin"/>
    <property type="match status" value="1"/>
</dbReference>
<evidence type="ECO:0000256" key="3">
    <source>
        <dbReference type="ARBA" id="ARBA00007787"/>
    </source>
</evidence>
<dbReference type="InterPro" id="IPR002109">
    <property type="entry name" value="Glutaredoxin"/>
</dbReference>
<evidence type="ECO:0000256" key="6">
    <source>
        <dbReference type="ARBA" id="ARBA00022723"/>
    </source>
</evidence>
<dbReference type="Proteomes" id="UP001187531">
    <property type="component" value="Unassembled WGS sequence"/>
</dbReference>
<dbReference type="GO" id="GO:0046872">
    <property type="term" value="F:metal ion binding"/>
    <property type="evidence" value="ECO:0007669"/>
    <property type="project" value="UniProtKB-KW"/>
</dbReference>